<sequence length="340" mass="37685">MWLYCLKRILATIPILIGLTLIVFFIMAMIPGDPAQALLGPWATPENVARVKTELGLDKPLYQQYFIWMHNLISGDFGRSFVLNRPVVDEVLERFSATLILGGSALLLSSVLGLLAGVLSAIRQFSWSDRFITLAVLLGISMPSFWIGLLMIMLFSVQLQWFPASGMYDIWQGGGLNDLLHHLVLPAVTLSLVATGVIARLTRTAMLEVLRLDFIRTARAKGLSEHKVIFRHAFRMALVSVIPVIGIQAGFVFGGAVYIETVFQWPGLGAMLVKAVATRDLFLVQGGVLIAAASYVFINLLADVAQAMLDPRLKSWASQWPLLFSIVIANRLAHYYWRTV</sequence>
<keyword evidence="3" id="KW-1003">Cell membrane</keyword>
<dbReference type="AlphaFoldDB" id="A0AAJ4NIT6"/>
<dbReference type="PANTHER" id="PTHR43163:SF6">
    <property type="entry name" value="DIPEPTIDE TRANSPORT SYSTEM PERMEASE PROTEIN DPPB-RELATED"/>
    <property type="match status" value="1"/>
</dbReference>
<dbReference type="Gene3D" id="1.10.3720.10">
    <property type="entry name" value="MetI-like"/>
    <property type="match status" value="1"/>
</dbReference>
<dbReference type="Pfam" id="PF00528">
    <property type="entry name" value="BPD_transp_1"/>
    <property type="match status" value="1"/>
</dbReference>
<protein>
    <submittedName>
        <fullName evidence="11">ABC transporter permease</fullName>
    </submittedName>
</protein>
<evidence type="ECO:0000256" key="8">
    <source>
        <dbReference type="ARBA" id="ARBA00024202"/>
    </source>
</evidence>
<dbReference type="PROSITE" id="PS50928">
    <property type="entry name" value="ABC_TM1"/>
    <property type="match status" value="1"/>
</dbReference>
<feature type="transmembrane region" description="Helical" evidence="9">
    <location>
        <begin position="9"/>
        <end position="30"/>
    </location>
</feature>
<evidence type="ECO:0000256" key="9">
    <source>
        <dbReference type="RuleBase" id="RU363032"/>
    </source>
</evidence>
<evidence type="ECO:0000313" key="12">
    <source>
        <dbReference type="Proteomes" id="UP000682358"/>
    </source>
</evidence>
<keyword evidence="6 9" id="KW-1133">Transmembrane helix</keyword>
<evidence type="ECO:0000256" key="2">
    <source>
        <dbReference type="ARBA" id="ARBA00022448"/>
    </source>
</evidence>
<evidence type="ECO:0000256" key="4">
    <source>
        <dbReference type="ARBA" id="ARBA00022519"/>
    </source>
</evidence>
<proteinExistence type="inferred from homology"/>
<dbReference type="PANTHER" id="PTHR43163">
    <property type="entry name" value="DIPEPTIDE TRANSPORT SYSTEM PERMEASE PROTEIN DPPB-RELATED"/>
    <property type="match status" value="1"/>
</dbReference>
<dbReference type="InterPro" id="IPR045621">
    <property type="entry name" value="BPD_transp_1_N"/>
</dbReference>
<name>A0AAJ4NIT6_PRORE</name>
<dbReference type="SUPFAM" id="SSF161098">
    <property type="entry name" value="MetI-like"/>
    <property type="match status" value="1"/>
</dbReference>
<dbReference type="GO" id="GO:0005886">
    <property type="term" value="C:plasma membrane"/>
    <property type="evidence" value="ECO:0007669"/>
    <property type="project" value="UniProtKB-SubCell"/>
</dbReference>
<feature type="transmembrane region" description="Helical" evidence="9">
    <location>
        <begin position="179"/>
        <end position="201"/>
    </location>
</feature>
<evidence type="ECO:0000256" key="6">
    <source>
        <dbReference type="ARBA" id="ARBA00022989"/>
    </source>
</evidence>
<feature type="transmembrane region" description="Helical" evidence="9">
    <location>
        <begin position="281"/>
        <end position="300"/>
    </location>
</feature>
<dbReference type="GO" id="GO:0004932">
    <property type="term" value="F:mating-type factor pheromone receptor activity"/>
    <property type="evidence" value="ECO:0007669"/>
    <property type="project" value="InterPro"/>
</dbReference>
<dbReference type="InterPro" id="IPR035906">
    <property type="entry name" value="MetI-like_sf"/>
</dbReference>
<keyword evidence="5 9" id="KW-0812">Transmembrane</keyword>
<evidence type="ECO:0000256" key="3">
    <source>
        <dbReference type="ARBA" id="ARBA00022475"/>
    </source>
</evidence>
<keyword evidence="4" id="KW-0997">Cell inner membrane</keyword>
<gene>
    <name evidence="11" type="ORF">KOF27_17005</name>
</gene>
<dbReference type="Proteomes" id="UP000682358">
    <property type="component" value="Chromosome"/>
</dbReference>
<dbReference type="CDD" id="cd06261">
    <property type="entry name" value="TM_PBP2"/>
    <property type="match status" value="1"/>
</dbReference>
<dbReference type="Pfam" id="PF19300">
    <property type="entry name" value="BPD_transp_1_N"/>
    <property type="match status" value="1"/>
</dbReference>
<keyword evidence="2 9" id="KW-0813">Transport</keyword>
<keyword evidence="7 9" id="KW-0472">Membrane</keyword>
<dbReference type="EMBL" id="CP076405">
    <property type="protein sequence ID" value="QWQ20275.2"/>
    <property type="molecule type" value="Genomic_DNA"/>
</dbReference>
<feature type="transmembrane region" description="Helical" evidence="9">
    <location>
        <begin position="95"/>
        <end position="119"/>
    </location>
</feature>
<dbReference type="InterPro" id="IPR000366">
    <property type="entry name" value="GPCR_STE2"/>
</dbReference>
<feature type="transmembrane region" description="Helical" evidence="9">
    <location>
        <begin position="131"/>
        <end position="159"/>
    </location>
</feature>
<accession>A0AAJ4NIT6</accession>
<comment type="subcellular location">
    <subcellularLocation>
        <location evidence="1">Cell inner membrane</location>
        <topology evidence="1">Multi-pass membrane protein</topology>
    </subcellularLocation>
    <subcellularLocation>
        <location evidence="9">Cell membrane</location>
        <topology evidence="9">Multi-pass membrane protein</topology>
    </subcellularLocation>
</comment>
<dbReference type="PRINTS" id="PR00250">
    <property type="entry name" value="GPCRSTE2"/>
</dbReference>
<evidence type="ECO:0000259" key="10">
    <source>
        <dbReference type="PROSITE" id="PS50928"/>
    </source>
</evidence>
<evidence type="ECO:0000256" key="7">
    <source>
        <dbReference type="ARBA" id="ARBA00023136"/>
    </source>
</evidence>
<dbReference type="InterPro" id="IPR000515">
    <property type="entry name" value="MetI-like"/>
</dbReference>
<feature type="domain" description="ABC transmembrane type-1" evidence="10">
    <location>
        <begin position="95"/>
        <end position="302"/>
    </location>
</feature>
<evidence type="ECO:0000256" key="5">
    <source>
        <dbReference type="ARBA" id="ARBA00022692"/>
    </source>
</evidence>
<feature type="transmembrane region" description="Helical" evidence="9">
    <location>
        <begin position="236"/>
        <end position="259"/>
    </location>
</feature>
<reference evidence="11" key="1">
    <citation type="submission" date="2021-06" db="EMBL/GenBank/DDBJ databases">
        <title>Emergence of genetically related NDM-1-producing Providencia rettgeri strains in Argentina.</title>
        <authorList>
            <person name="Pasteran F."/>
            <person name="Meo A."/>
            <person name="Gomez S."/>
            <person name="Derdoy L."/>
            <person name="Albronoz E."/>
            <person name="Faccone D."/>
            <person name="Guerriero L."/>
            <person name="Archuby D."/>
            <person name="Tarzia A."/>
            <person name="Lopez M."/>
            <person name="Corso A."/>
        </authorList>
    </citation>
    <scope>NUCLEOTIDE SEQUENCE</scope>
    <source>
        <strain evidence="11">PreM15628</strain>
    </source>
</reference>
<dbReference type="GO" id="GO:0071916">
    <property type="term" value="F:dipeptide transmembrane transporter activity"/>
    <property type="evidence" value="ECO:0007669"/>
    <property type="project" value="TreeGrafter"/>
</dbReference>
<comment type="similarity">
    <text evidence="8">Belongs to the binding-protein-dependent transport system permease family. OppBC subfamily.</text>
</comment>
<organism evidence="11 12">
    <name type="scientific">Providencia rettgeri</name>
    <dbReference type="NCBI Taxonomy" id="587"/>
    <lineage>
        <taxon>Bacteria</taxon>
        <taxon>Pseudomonadati</taxon>
        <taxon>Pseudomonadota</taxon>
        <taxon>Gammaproteobacteria</taxon>
        <taxon>Enterobacterales</taxon>
        <taxon>Morganellaceae</taxon>
        <taxon>Providencia</taxon>
    </lineage>
</organism>
<evidence type="ECO:0000256" key="1">
    <source>
        <dbReference type="ARBA" id="ARBA00004429"/>
    </source>
</evidence>
<evidence type="ECO:0000313" key="11">
    <source>
        <dbReference type="EMBL" id="QWQ20275.2"/>
    </source>
</evidence>